<dbReference type="RefSeq" id="WP_007470809.1">
    <property type="nucleotide sequence ID" value="NZ_KI391953.1"/>
</dbReference>
<dbReference type="eggNOG" id="COG3021">
    <property type="taxonomic scope" value="Bacteria"/>
</dbReference>
<keyword evidence="1" id="KW-0472">Membrane</keyword>
<comment type="caution">
    <text evidence="3">The sequence shown here is derived from an EMBL/GenBank/DDBJ whole genome shotgun (WGS) entry which is preliminary data.</text>
</comment>
<keyword evidence="1" id="KW-1133">Transmembrane helix</keyword>
<keyword evidence="4" id="KW-1185">Reference proteome</keyword>
<dbReference type="EMBL" id="ACZI02000002">
    <property type="protein sequence ID" value="EFV12669.1"/>
    <property type="molecule type" value="Genomic_DNA"/>
</dbReference>
<feature type="transmembrane region" description="Helical" evidence="1">
    <location>
        <begin position="39"/>
        <end position="58"/>
    </location>
</feature>
<name>E5XSJ2_SEGRC</name>
<sequence>MRERRFVGQAAFALLSVLLVGFACRWFDTDWTPLVVLAALWPVVVLVGALGLALAAAARWWRTTAAAAALVLAASCAEAPIWFGSADPGGHRLAVAQANLYMGKADPAAFVRQVRDLRPDVLTLNELNPDELAALRAAGLDEILPYSYTLPGLVRVGTTELYTACETAIFSRHPLSGQGEFKQPGGGGFVNHALTALAQTPWGQVRVVAVHTLAVWTTVLRNTGWAYELKLLAALLPLLPRDERVVVAGDLNATYDHAAFRALLADGYADAGAQAGAGIVPTWEQGTAKQLFEIDHVLTRNGTGTGFRSFPIQGSDHLGVVATVAFS</sequence>
<evidence type="ECO:0000313" key="4">
    <source>
        <dbReference type="Proteomes" id="UP000004816"/>
    </source>
</evidence>
<dbReference type="OrthoDB" id="2340043at2"/>
<reference evidence="3 4" key="1">
    <citation type="journal article" date="2011" name="Stand. Genomic Sci.">
        <title>High quality draft genome sequence of Segniliparus rugosus CDC 945(T)= (ATCC BAA-974(T)).</title>
        <authorList>
            <person name="Earl A.M."/>
            <person name="Desjardins C.A."/>
            <person name="Fitzgerald M.G."/>
            <person name="Arachchi H.M."/>
            <person name="Zeng Q."/>
            <person name="Mehta T."/>
            <person name="Griggs A."/>
            <person name="Birren B.W."/>
            <person name="Toney N.C."/>
            <person name="Carr J."/>
            <person name="Posey J."/>
            <person name="Butler W.R."/>
        </authorList>
    </citation>
    <scope>NUCLEOTIDE SEQUENCE [LARGE SCALE GENOMIC DNA]</scope>
    <source>
        <strain evidence="4">ATCC BAA-974 / DSM 45345 / CCUG 50838 / CIP 108380 / JCM 13579 / CDC 945</strain>
    </source>
</reference>
<evidence type="ECO:0000313" key="3">
    <source>
        <dbReference type="EMBL" id="EFV12669.1"/>
    </source>
</evidence>
<proteinExistence type="predicted"/>
<organism evidence="3 4">
    <name type="scientific">Segniliparus rugosus (strain ATCC BAA-974 / DSM 45345 / CCUG 50838 / CIP 108380 / JCM 13579 / CDC 945)</name>
    <dbReference type="NCBI Taxonomy" id="679197"/>
    <lineage>
        <taxon>Bacteria</taxon>
        <taxon>Bacillati</taxon>
        <taxon>Actinomycetota</taxon>
        <taxon>Actinomycetes</taxon>
        <taxon>Mycobacteriales</taxon>
        <taxon>Segniliparaceae</taxon>
        <taxon>Segniliparus</taxon>
    </lineage>
</organism>
<dbReference type="SUPFAM" id="SSF56219">
    <property type="entry name" value="DNase I-like"/>
    <property type="match status" value="1"/>
</dbReference>
<dbReference type="AlphaFoldDB" id="E5XSJ2"/>
<dbReference type="STRING" id="679197.HMPREF9336_02464"/>
<protein>
    <recommendedName>
        <fullName evidence="2">Endonuclease/exonuclease/phosphatase domain-containing protein</fullName>
    </recommendedName>
</protein>
<dbReference type="HOGENOM" id="CLU_052333_1_0_11"/>
<keyword evidence="1" id="KW-0812">Transmembrane</keyword>
<evidence type="ECO:0000259" key="2">
    <source>
        <dbReference type="Pfam" id="PF03372"/>
    </source>
</evidence>
<dbReference type="PROSITE" id="PS51257">
    <property type="entry name" value="PROKAR_LIPOPROTEIN"/>
    <property type="match status" value="1"/>
</dbReference>
<dbReference type="InterPro" id="IPR036691">
    <property type="entry name" value="Endo/exonu/phosph_ase_sf"/>
</dbReference>
<dbReference type="Gene3D" id="3.60.10.10">
    <property type="entry name" value="Endonuclease/exonuclease/phosphatase"/>
    <property type="match status" value="1"/>
</dbReference>
<feature type="domain" description="Endonuclease/exonuclease/phosphatase" evidence="2">
    <location>
        <begin position="96"/>
        <end position="317"/>
    </location>
</feature>
<dbReference type="Pfam" id="PF03372">
    <property type="entry name" value="Exo_endo_phos"/>
    <property type="match status" value="1"/>
</dbReference>
<dbReference type="InterPro" id="IPR005135">
    <property type="entry name" value="Endo/exonuclease/phosphatase"/>
</dbReference>
<gene>
    <name evidence="3" type="ORF">HMPREF9336_02464</name>
</gene>
<feature type="transmembrane region" description="Helical" evidence="1">
    <location>
        <begin position="65"/>
        <end position="83"/>
    </location>
</feature>
<dbReference type="Proteomes" id="UP000004816">
    <property type="component" value="Unassembled WGS sequence"/>
</dbReference>
<evidence type="ECO:0000256" key="1">
    <source>
        <dbReference type="SAM" id="Phobius"/>
    </source>
</evidence>
<accession>E5XSJ2</accession>
<dbReference type="GO" id="GO:0003824">
    <property type="term" value="F:catalytic activity"/>
    <property type="evidence" value="ECO:0007669"/>
    <property type="project" value="InterPro"/>
</dbReference>